<name>A0A6A4NHE0_LUPAL</name>
<evidence type="ECO:0000313" key="1">
    <source>
        <dbReference type="EMBL" id="KAE9591533.1"/>
    </source>
</evidence>
<dbReference type="AlphaFoldDB" id="A0A6A4NHE0"/>
<comment type="caution">
    <text evidence="1">The sequence shown here is derived from an EMBL/GenBank/DDBJ whole genome shotgun (WGS) entry which is preliminary data.</text>
</comment>
<accession>A0A6A4NHE0</accession>
<evidence type="ECO:0000313" key="2">
    <source>
        <dbReference type="Proteomes" id="UP000447434"/>
    </source>
</evidence>
<proteinExistence type="predicted"/>
<sequence>MDGREMEIDGSVPDENMNNASCTSYFVVCKKCRMLRFTNYNLVPFLKQSVKPRTDYRKLKTRNV</sequence>
<dbReference type="Proteomes" id="UP000447434">
    <property type="component" value="Chromosome 20"/>
</dbReference>
<protein>
    <submittedName>
        <fullName evidence="1">Uncharacterized protein</fullName>
    </submittedName>
</protein>
<dbReference type="EMBL" id="WOCE01000020">
    <property type="protein sequence ID" value="KAE9591533.1"/>
    <property type="molecule type" value="Genomic_DNA"/>
</dbReference>
<keyword evidence="2" id="KW-1185">Reference proteome</keyword>
<gene>
    <name evidence="1" type="ORF">Lalb_Chr20g0119491</name>
</gene>
<reference evidence="2" key="1">
    <citation type="journal article" date="2020" name="Nat. Commun.">
        <title>Genome sequence of the cluster root forming white lupin.</title>
        <authorList>
            <person name="Hufnagel B."/>
            <person name="Marques A."/>
            <person name="Soriano A."/>
            <person name="Marques L."/>
            <person name="Divol F."/>
            <person name="Doumas P."/>
            <person name="Sallet E."/>
            <person name="Mancinotti D."/>
            <person name="Carrere S."/>
            <person name="Marande W."/>
            <person name="Arribat S."/>
            <person name="Keller J."/>
            <person name="Huneau C."/>
            <person name="Blein T."/>
            <person name="Aime D."/>
            <person name="Laguerre M."/>
            <person name="Taylor J."/>
            <person name="Schubert V."/>
            <person name="Nelson M."/>
            <person name="Geu-Flores F."/>
            <person name="Crespi M."/>
            <person name="Gallardo-Guerrero K."/>
            <person name="Delaux P.-M."/>
            <person name="Salse J."/>
            <person name="Berges H."/>
            <person name="Guyot R."/>
            <person name="Gouzy J."/>
            <person name="Peret B."/>
        </authorList>
    </citation>
    <scope>NUCLEOTIDE SEQUENCE [LARGE SCALE GENOMIC DNA]</scope>
    <source>
        <strain evidence="2">cv. Amiga</strain>
    </source>
</reference>
<organism evidence="1 2">
    <name type="scientific">Lupinus albus</name>
    <name type="common">White lupine</name>
    <name type="synonym">Lupinus termis</name>
    <dbReference type="NCBI Taxonomy" id="3870"/>
    <lineage>
        <taxon>Eukaryota</taxon>
        <taxon>Viridiplantae</taxon>
        <taxon>Streptophyta</taxon>
        <taxon>Embryophyta</taxon>
        <taxon>Tracheophyta</taxon>
        <taxon>Spermatophyta</taxon>
        <taxon>Magnoliopsida</taxon>
        <taxon>eudicotyledons</taxon>
        <taxon>Gunneridae</taxon>
        <taxon>Pentapetalae</taxon>
        <taxon>rosids</taxon>
        <taxon>fabids</taxon>
        <taxon>Fabales</taxon>
        <taxon>Fabaceae</taxon>
        <taxon>Papilionoideae</taxon>
        <taxon>50 kb inversion clade</taxon>
        <taxon>genistoids sensu lato</taxon>
        <taxon>core genistoids</taxon>
        <taxon>Genisteae</taxon>
        <taxon>Lupinus</taxon>
    </lineage>
</organism>